<name>A0A6M4H0K4_9PROT</name>
<gene>
    <name evidence="2" type="ORF">DSM104443_03760</name>
</gene>
<sequence length="387" mass="38808">MKTEPLALRRFGAILAIALLPGCLETKTGSNGTGSVPADGKSLVAGTVVSVEPFSVGLASLEPSTAVIRRDETTNAGVSSLRLGMNLEAAGTVTGPYGTVPVVLREGGAQSAVRGPVISVDAAAQRFTVATFTFVVDANTLYDGVAGFPGLASGAYVEVSGLPLADLRTILATRITQTAAPADGRISVSARIDSLSATGLSLAGILVPGISSGSFSPPPPIGGRARVNGNYNAAAVAITNEFVFLLPDFAPAASTTVELEGIALNVASNGSFVLRTPAHDYDIAAGAPGPTPISSGARVRVVATASSATSLMPTSVTAVGQIVYRVSGTVSDYTSLAALRVRGEPVDLTTAVIRGGNASDIANGRRLAIVGTAGPGALRVSEATLLP</sequence>
<accession>A0A6M4H0K4</accession>
<evidence type="ECO:0000313" key="3">
    <source>
        <dbReference type="Proteomes" id="UP000501534"/>
    </source>
</evidence>
<dbReference type="AlphaFoldDB" id="A0A6M4H0K4"/>
<proteinExistence type="predicted"/>
<evidence type="ECO:0000259" key="1">
    <source>
        <dbReference type="Pfam" id="PF18914"/>
    </source>
</evidence>
<dbReference type="Proteomes" id="UP000501534">
    <property type="component" value="Chromosome"/>
</dbReference>
<dbReference type="EMBL" id="CP053069">
    <property type="protein sequence ID" value="QJR12668.1"/>
    <property type="molecule type" value="Genomic_DNA"/>
</dbReference>
<dbReference type="KEGG" id="uru:DSM104443_03760"/>
<protein>
    <recommendedName>
        <fullName evidence="1">DUF5666 domain-containing protein</fullName>
    </recommendedName>
</protein>
<dbReference type="Pfam" id="PF18914">
    <property type="entry name" value="DUF5666"/>
    <property type="match status" value="1"/>
</dbReference>
<dbReference type="InterPro" id="IPR043724">
    <property type="entry name" value="DUF5666"/>
</dbReference>
<reference evidence="2 3" key="1">
    <citation type="submission" date="2020-04" db="EMBL/GenBank/DDBJ databases">
        <title>Usitatibacter rugosus gen. nov., sp. nov. and Usitatibacter palustris sp. nov., novel members of Usitatibacteraceae fam. nov. within the order Nitrosomonadales isolated from soil.</title>
        <authorList>
            <person name="Huber K.J."/>
            <person name="Neumann-Schaal M."/>
            <person name="Geppert A."/>
            <person name="Luckner M."/>
            <person name="Wanner G."/>
            <person name="Overmann J."/>
        </authorList>
    </citation>
    <scope>NUCLEOTIDE SEQUENCE [LARGE SCALE GENOMIC DNA]</scope>
    <source>
        <strain evidence="2 3">0125_3</strain>
    </source>
</reference>
<keyword evidence="3" id="KW-1185">Reference proteome</keyword>
<organism evidence="2 3">
    <name type="scientific">Usitatibacter rugosus</name>
    <dbReference type="NCBI Taxonomy" id="2732067"/>
    <lineage>
        <taxon>Bacteria</taxon>
        <taxon>Pseudomonadati</taxon>
        <taxon>Pseudomonadota</taxon>
        <taxon>Betaproteobacteria</taxon>
        <taxon>Nitrosomonadales</taxon>
        <taxon>Usitatibacteraceae</taxon>
        <taxon>Usitatibacter</taxon>
    </lineage>
</organism>
<feature type="domain" description="DUF5666" evidence="1">
    <location>
        <begin position="114"/>
        <end position="175"/>
    </location>
</feature>
<dbReference type="RefSeq" id="WP_171095057.1">
    <property type="nucleotide sequence ID" value="NZ_CP053069.1"/>
</dbReference>
<evidence type="ECO:0000313" key="2">
    <source>
        <dbReference type="EMBL" id="QJR12668.1"/>
    </source>
</evidence>